<dbReference type="Gene3D" id="3.30.460.10">
    <property type="entry name" value="Beta Polymerase, domain 2"/>
    <property type="match status" value="1"/>
</dbReference>
<dbReference type="PANTHER" id="PTHR34822">
    <property type="entry name" value="GRPB DOMAIN PROTEIN (AFU_ORTHOLOGUE AFUA_1G01530)"/>
    <property type="match status" value="1"/>
</dbReference>
<reference evidence="1" key="1">
    <citation type="submission" date="2021-01" db="EMBL/GenBank/DDBJ databases">
        <title>Whole genome shotgun sequence of Sinosporangium siamense NBRC 109515.</title>
        <authorList>
            <person name="Komaki H."/>
            <person name="Tamura T."/>
        </authorList>
    </citation>
    <scope>NUCLEOTIDE SEQUENCE</scope>
    <source>
        <strain evidence="1">NBRC 109515</strain>
    </source>
</reference>
<dbReference type="Pfam" id="PF04229">
    <property type="entry name" value="GrpB"/>
    <property type="match status" value="1"/>
</dbReference>
<protein>
    <recommendedName>
        <fullName evidence="3">GrpB family protein</fullName>
    </recommendedName>
</protein>
<dbReference type="InterPro" id="IPR043519">
    <property type="entry name" value="NT_sf"/>
</dbReference>
<comment type="caution">
    <text evidence="1">The sequence shown here is derived from an EMBL/GenBank/DDBJ whole genome shotgun (WGS) entry which is preliminary data.</text>
</comment>
<keyword evidence="2" id="KW-1185">Reference proteome</keyword>
<evidence type="ECO:0000313" key="1">
    <source>
        <dbReference type="EMBL" id="GII95004.1"/>
    </source>
</evidence>
<sequence>MGDDQRLPMSSEEIESAHVGEAPLLNAQVVLMPYSDGWPVAYSVEAGRIGGALEGVRHVVEHVGSTSVPGLAAKPILDVLLIVPDSADESSYVPALKREGYELTIREPDWFEHRVLKKYGEAMPVTLHVLSEGCPEIRRMLAFRDRLRVNEEDRALYERTKLALAGQQWKYLQNYADAKTEVVEAILSRAL</sequence>
<accession>A0A919RN13</accession>
<evidence type="ECO:0000313" key="2">
    <source>
        <dbReference type="Proteomes" id="UP000606172"/>
    </source>
</evidence>
<dbReference type="RefSeq" id="WP_204030024.1">
    <property type="nucleotide sequence ID" value="NZ_BOOW01000032.1"/>
</dbReference>
<evidence type="ECO:0008006" key="3">
    <source>
        <dbReference type="Google" id="ProtNLM"/>
    </source>
</evidence>
<gene>
    <name evidence="1" type="ORF">Ssi02_52350</name>
</gene>
<dbReference type="SUPFAM" id="SSF81301">
    <property type="entry name" value="Nucleotidyltransferase"/>
    <property type="match status" value="1"/>
</dbReference>
<dbReference type="PANTHER" id="PTHR34822:SF1">
    <property type="entry name" value="GRPB FAMILY PROTEIN"/>
    <property type="match status" value="1"/>
</dbReference>
<name>A0A919RN13_9ACTN</name>
<dbReference type="Proteomes" id="UP000606172">
    <property type="component" value="Unassembled WGS sequence"/>
</dbReference>
<proteinExistence type="predicted"/>
<organism evidence="1 2">
    <name type="scientific">Sinosporangium siamense</name>
    <dbReference type="NCBI Taxonomy" id="1367973"/>
    <lineage>
        <taxon>Bacteria</taxon>
        <taxon>Bacillati</taxon>
        <taxon>Actinomycetota</taxon>
        <taxon>Actinomycetes</taxon>
        <taxon>Streptosporangiales</taxon>
        <taxon>Streptosporangiaceae</taxon>
        <taxon>Sinosporangium</taxon>
    </lineage>
</organism>
<dbReference type="EMBL" id="BOOW01000032">
    <property type="protein sequence ID" value="GII95004.1"/>
    <property type="molecule type" value="Genomic_DNA"/>
</dbReference>
<dbReference type="InterPro" id="IPR007344">
    <property type="entry name" value="GrpB/CoaE"/>
</dbReference>
<dbReference type="AlphaFoldDB" id="A0A919RN13"/>